<feature type="compositionally biased region" description="Low complexity" evidence="2">
    <location>
        <begin position="135"/>
        <end position="189"/>
    </location>
</feature>
<dbReference type="AlphaFoldDB" id="A0A9N9GG55"/>
<keyword evidence="1 4" id="KW-0732">Signal</keyword>
<dbReference type="OrthoDB" id="2260257at2759"/>
<dbReference type="Proteomes" id="UP000789342">
    <property type="component" value="Unassembled WGS sequence"/>
</dbReference>
<keyword evidence="3" id="KW-0812">Transmembrane</keyword>
<keyword evidence="3" id="KW-0472">Membrane</keyword>
<dbReference type="PANTHER" id="PTHR28154:SF1">
    <property type="entry name" value="CELL WALL SYNTHESIS PROTEIN KNH1-RELATED"/>
    <property type="match status" value="1"/>
</dbReference>
<keyword evidence="7" id="KW-1185">Reference proteome</keyword>
<evidence type="ECO:0000256" key="2">
    <source>
        <dbReference type="SAM" id="MobiDB-lite"/>
    </source>
</evidence>
<dbReference type="InterPro" id="IPR045328">
    <property type="entry name" value="Kre9/Knh1"/>
</dbReference>
<dbReference type="Pfam" id="PF10342">
    <property type="entry name" value="Kre9_KNH"/>
    <property type="match status" value="1"/>
</dbReference>
<evidence type="ECO:0000256" key="1">
    <source>
        <dbReference type="ARBA" id="ARBA00022729"/>
    </source>
</evidence>
<protein>
    <submittedName>
        <fullName evidence="6">2363_t:CDS:1</fullName>
    </submittedName>
</protein>
<accession>A0A9N9GG55</accession>
<dbReference type="GO" id="GO:0006078">
    <property type="term" value="P:(1-&gt;6)-beta-D-glucan biosynthetic process"/>
    <property type="evidence" value="ECO:0007669"/>
    <property type="project" value="InterPro"/>
</dbReference>
<keyword evidence="3" id="KW-1133">Transmembrane helix</keyword>
<dbReference type="EMBL" id="CAJVPV010006452">
    <property type="protein sequence ID" value="CAG8605479.1"/>
    <property type="molecule type" value="Genomic_DNA"/>
</dbReference>
<reference evidence="6" key="1">
    <citation type="submission" date="2021-06" db="EMBL/GenBank/DDBJ databases">
        <authorList>
            <person name="Kallberg Y."/>
            <person name="Tangrot J."/>
            <person name="Rosling A."/>
        </authorList>
    </citation>
    <scope>NUCLEOTIDE SEQUENCE</scope>
    <source>
        <strain evidence="6">CL551</strain>
    </source>
</reference>
<dbReference type="PANTHER" id="PTHR28154">
    <property type="entry name" value="CELL WALL SYNTHESIS PROTEIN KNH1-RELATED"/>
    <property type="match status" value="1"/>
</dbReference>
<feature type="domain" description="Yeast cell wall synthesis Kre9/Knh1-like N-terminal" evidence="5">
    <location>
        <begin position="31"/>
        <end position="124"/>
    </location>
</feature>
<proteinExistence type="predicted"/>
<evidence type="ECO:0000256" key="3">
    <source>
        <dbReference type="SAM" id="Phobius"/>
    </source>
</evidence>
<gene>
    <name evidence="6" type="ORF">AMORRO_LOCUS7973</name>
</gene>
<dbReference type="InterPro" id="IPR018466">
    <property type="entry name" value="Kre9/Knh1-like_N"/>
</dbReference>
<feature type="region of interest" description="Disordered" evidence="2">
    <location>
        <begin position="135"/>
        <end position="209"/>
    </location>
</feature>
<feature type="compositionally biased region" description="Polar residues" evidence="2">
    <location>
        <begin position="191"/>
        <end position="209"/>
    </location>
</feature>
<feature type="signal peptide" evidence="4">
    <location>
        <begin position="1"/>
        <end position="24"/>
    </location>
</feature>
<dbReference type="GO" id="GO:0031505">
    <property type="term" value="P:fungal-type cell wall organization"/>
    <property type="evidence" value="ECO:0007669"/>
    <property type="project" value="TreeGrafter"/>
</dbReference>
<evidence type="ECO:0000313" key="6">
    <source>
        <dbReference type="EMBL" id="CAG8605479.1"/>
    </source>
</evidence>
<feature type="transmembrane region" description="Helical" evidence="3">
    <location>
        <begin position="212"/>
        <end position="230"/>
    </location>
</feature>
<sequence>MKSLGLIFAVASLLIFLITTPVNAGVEVLNPYTGIVWNGGETQQITWKENGNSPALTSLKKLTITLMTGTQESQFPVVVIASNVDGTSLSYSYTVPKNVGPEGSSYFLKFSQDTNLYFSGDFTIKGVSGKVPNFSSTGAVSGTSTDSSSSTGTSTATTSLNSTKTSTSTKTGTTSTLTDLTTSTKTGDAAKSNSGPTTTQSPVAKSSSGNNLMASVSTLSITLFAIAFYLF</sequence>
<evidence type="ECO:0000256" key="4">
    <source>
        <dbReference type="SAM" id="SignalP"/>
    </source>
</evidence>
<comment type="caution">
    <text evidence="6">The sequence shown here is derived from an EMBL/GenBank/DDBJ whole genome shotgun (WGS) entry which is preliminary data.</text>
</comment>
<dbReference type="GO" id="GO:0042546">
    <property type="term" value="P:cell wall biogenesis"/>
    <property type="evidence" value="ECO:0007669"/>
    <property type="project" value="InterPro"/>
</dbReference>
<name>A0A9N9GG55_9GLOM</name>
<organism evidence="6 7">
    <name type="scientific">Acaulospora morrowiae</name>
    <dbReference type="NCBI Taxonomy" id="94023"/>
    <lineage>
        <taxon>Eukaryota</taxon>
        <taxon>Fungi</taxon>
        <taxon>Fungi incertae sedis</taxon>
        <taxon>Mucoromycota</taxon>
        <taxon>Glomeromycotina</taxon>
        <taxon>Glomeromycetes</taxon>
        <taxon>Diversisporales</taxon>
        <taxon>Acaulosporaceae</taxon>
        <taxon>Acaulospora</taxon>
    </lineage>
</organism>
<dbReference type="GO" id="GO:0005576">
    <property type="term" value="C:extracellular region"/>
    <property type="evidence" value="ECO:0007669"/>
    <property type="project" value="TreeGrafter"/>
</dbReference>
<evidence type="ECO:0000259" key="5">
    <source>
        <dbReference type="Pfam" id="PF10342"/>
    </source>
</evidence>
<evidence type="ECO:0000313" key="7">
    <source>
        <dbReference type="Proteomes" id="UP000789342"/>
    </source>
</evidence>
<feature type="chain" id="PRO_5040106354" evidence="4">
    <location>
        <begin position="25"/>
        <end position="231"/>
    </location>
</feature>